<dbReference type="STRING" id="984485.A0A1E4RIX9"/>
<name>A0A1E4RIX9_9ASCO</name>
<dbReference type="GO" id="GO:0005762">
    <property type="term" value="C:mitochondrial large ribosomal subunit"/>
    <property type="evidence" value="ECO:0007669"/>
    <property type="project" value="EnsemblFungi"/>
</dbReference>
<dbReference type="Pfam" id="PF03947">
    <property type="entry name" value="Ribosomal_L2_C"/>
    <property type="match status" value="1"/>
</dbReference>
<dbReference type="Gene3D" id="2.30.30.30">
    <property type="match status" value="1"/>
</dbReference>
<protein>
    <submittedName>
        <fullName evidence="7">Ribosomal protein L2</fullName>
    </submittedName>
</protein>
<reference evidence="8" key="1">
    <citation type="submission" date="2016-05" db="EMBL/GenBank/DDBJ databases">
        <title>Comparative genomics of biotechnologically important yeasts.</title>
        <authorList>
            <consortium name="DOE Joint Genome Institute"/>
            <person name="Riley R."/>
            <person name="Haridas S."/>
            <person name="Wolfe K.H."/>
            <person name="Lopes M.R."/>
            <person name="Hittinger C.T."/>
            <person name="Goker M."/>
            <person name="Salamov A."/>
            <person name="Wisecaver J."/>
            <person name="Long T.M."/>
            <person name="Aerts A.L."/>
            <person name="Barry K."/>
            <person name="Choi C."/>
            <person name="Clum A."/>
            <person name="Coughlan A.Y."/>
            <person name="Deshpande S."/>
            <person name="Douglass A.P."/>
            <person name="Hanson S.J."/>
            <person name="Klenk H.-P."/>
            <person name="Labutti K."/>
            <person name="Lapidus A."/>
            <person name="Lindquist E."/>
            <person name="Lipzen A."/>
            <person name="Meier-Kolthoff J.P."/>
            <person name="Ohm R.A."/>
            <person name="Otillar R.P."/>
            <person name="Pangilinan J."/>
            <person name="Peng Y."/>
            <person name="Rokas A."/>
            <person name="Rosa C.A."/>
            <person name="Scheuner C."/>
            <person name="Sibirny A.A."/>
            <person name="Slot J.C."/>
            <person name="Stielow J.B."/>
            <person name="Sun H."/>
            <person name="Kurtzman C.P."/>
            <person name="Blackwell M."/>
            <person name="Grigoriev I.V."/>
            <person name="Jeffries T.W."/>
        </authorList>
    </citation>
    <scope>NUCLEOTIDE SEQUENCE [LARGE SCALE GENOMIC DNA]</scope>
    <source>
        <strain evidence="8">NRRL Y-1933</strain>
    </source>
</reference>
<dbReference type="PANTHER" id="PTHR13691:SF5">
    <property type="entry name" value="LARGE RIBOSOMAL SUBUNIT PROTEIN UL2M"/>
    <property type="match status" value="1"/>
</dbReference>
<evidence type="ECO:0000259" key="5">
    <source>
        <dbReference type="SMART" id="SM01382"/>
    </source>
</evidence>
<dbReference type="InterPro" id="IPR012340">
    <property type="entry name" value="NA-bd_OB-fold"/>
</dbReference>
<feature type="region of interest" description="Disordered" evidence="4">
    <location>
        <begin position="356"/>
        <end position="381"/>
    </location>
</feature>
<evidence type="ECO:0000256" key="2">
    <source>
        <dbReference type="ARBA" id="ARBA00022980"/>
    </source>
</evidence>
<feature type="region of interest" description="Disordered" evidence="4">
    <location>
        <begin position="112"/>
        <end position="137"/>
    </location>
</feature>
<comment type="similarity">
    <text evidence="1">Belongs to the universal ribosomal protein uL2 family.</text>
</comment>
<dbReference type="SUPFAM" id="SSF50104">
    <property type="entry name" value="Translation proteins SH3-like domain"/>
    <property type="match status" value="1"/>
</dbReference>
<feature type="compositionally biased region" description="Basic residues" evidence="4">
    <location>
        <begin position="372"/>
        <end position="381"/>
    </location>
</feature>
<evidence type="ECO:0000313" key="7">
    <source>
        <dbReference type="EMBL" id="ODV67219.1"/>
    </source>
</evidence>
<dbReference type="GO" id="GO:0032543">
    <property type="term" value="P:mitochondrial translation"/>
    <property type="evidence" value="ECO:0007669"/>
    <property type="project" value="EnsemblFungi"/>
</dbReference>
<dbReference type="PANTHER" id="PTHR13691">
    <property type="entry name" value="RIBOSOMAL PROTEIN L2"/>
    <property type="match status" value="1"/>
</dbReference>
<dbReference type="InterPro" id="IPR002171">
    <property type="entry name" value="Ribosomal_uL2"/>
</dbReference>
<dbReference type="FunFam" id="4.10.950.10:FF:000001">
    <property type="entry name" value="50S ribosomal protein L2"/>
    <property type="match status" value="1"/>
</dbReference>
<dbReference type="InterPro" id="IPR008991">
    <property type="entry name" value="Translation_prot_SH3-like_sf"/>
</dbReference>
<keyword evidence="8" id="KW-1185">Reference proteome</keyword>
<dbReference type="GeneID" id="30994276"/>
<gene>
    <name evidence="7" type="ORF">HYPBUDRAFT_139876</name>
</gene>
<dbReference type="Gene3D" id="4.10.950.10">
    <property type="entry name" value="Ribosomal protein L2, domain 3"/>
    <property type="match status" value="1"/>
</dbReference>
<proteinExistence type="inferred from homology"/>
<organism evidence="7 8">
    <name type="scientific">Hyphopichia burtonii NRRL Y-1933</name>
    <dbReference type="NCBI Taxonomy" id="984485"/>
    <lineage>
        <taxon>Eukaryota</taxon>
        <taxon>Fungi</taxon>
        <taxon>Dikarya</taxon>
        <taxon>Ascomycota</taxon>
        <taxon>Saccharomycotina</taxon>
        <taxon>Pichiomycetes</taxon>
        <taxon>Debaryomycetaceae</taxon>
        <taxon>Hyphopichia</taxon>
    </lineage>
</organism>
<dbReference type="InterPro" id="IPR022666">
    <property type="entry name" value="Ribosomal_uL2_RNA-bd_dom"/>
</dbReference>
<sequence length="381" mass="42018">MISITRGIRGLRAVAQPWSVLVRHQSSAGAAAAAAASTEPIVPSQPFESLEGNSLTELEKRDEIYRKQRKLTLQSIELKSYANGHLQPGSTHFKKPVHPHLHKGQPVRELTAAKKKTAGRNNQGKITVRGRGGGHKQRARFVDSYRLRPGVQTVVRIEYDPNRSGHIALLKHEESGDLSYILAANGLRAGDEVESFRSGLPEDFVQEMKQLNNGEIDEALLNSRIMKRGNCLPLKMLPTGSIIHNIGIRPGGKGQFIRSAGAFGRLLAKLPDQRKALVKLSSGEQRYVHLESHATLGTVSNSEHSAISWGKAGRSRHRGFRPQVRGVAMNAHDHPHGGGRGKSKSNKFTQSMWGLKKFSKTRTKANPNKMLVRGKPRRTDN</sequence>
<feature type="domain" description="Large ribosomal subunit protein uL2 RNA-binding" evidence="6">
    <location>
        <begin position="119"/>
        <end position="195"/>
    </location>
</feature>
<keyword evidence="3" id="KW-0687">Ribonucleoprotein</keyword>
<dbReference type="RefSeq" id="XP_020076286.1">
    <property type="nucleotide sequence ID" value="XM_020219726.1"/>
</dbReference>
<dbReference type="InterPro" id="IPR014726">
    <property type="entry name" value="Ribosomal_uL2_dom3"/>
</dbReference>
<dbReference type="SUPFAM" id="SSF50249">
    <property type="entry name" value="Nucleic acid-binding proteins"/>
    <property type="match status" value="1"/>
</dbReference>
<dbReference type="AlphaFoldDB" id="A0A1E4RIX9"/>
<dbReference type="Proteomes" id="UP000095085">
    <property type="component" value="Unassembled WGS sequence"/>
</dbReference>
<dbReference type="GO" id="GO:0016740">
    <property type="term" value="F:transferase activity"/>
    <property type="evidence" value="ECO:0007669"/>
    <property type="project" value="InterPro"/>
</dbReference>
<dbReference type="SMART" id="SM01382">
    <property type="entry name" value="Ribosomal_L2_C"/>
    <property type="match status" value="1"/>
</dbReference>
<dbReference type="GO" id="GO:0003735">
    <property type="term" value="F:structural constituent of ribosome"/>
    <property type="evidence" value="ECO:0007669"/>
    <property type="project" value="EnsemblFungi"/>
</dbReference>
<dbReference type="InterPro" id="IPR005880">
    <property type="entry name" value="Ribosomal_uL2_bac/org-type"/>
</dbReference>
<dbReference type="InterPro" id="IPR014722">
    <property type="entry name" value="Rib_uL2_dom2"/>
</dbReference>
<dbReference type="OrthoDB" id="268576at2759"/>
<evidence type="ECO:0000256" key="4">
    <source>
        <dbReference type="SAM" id="MobiDB-lite"/>
    </source>
</evidence>
<dbReference type="InterPro" id="IPR022669">
    <property type="entry name" value="Ribosomal_uL2_C"/>
</dbReference>
<dbReference type="InterPro" id="IPR022671">
    <property type="entry name" value="Ribosomal_uL2_CS"/>
</dbReference>
<evidence type="ECO:0000313" key="8">
    <source>
        <dbReference type="Proteomes" id="UP000095085"/>
    </source>
</evidence>
<dbReference type="GO" id="GO:0003723">
    <property type="term" value="F:RNA binding"/>
    <property type="evidence" value="ECO:0007669"/>
    <property type="project" value="InterPro"/>
</dbReference>
<feature type="domain" description="Large ribosomal subunit protein uL2 C-terminal" evidence="5">
    <location>
        <begin position="226"/>
        <end position="356"/>
    </location>
</feature>
<accession>A0A1E4RIX9</accession>
<dbReference type="Pfam" id="PF00181">
    <property type="entry name" value="Ribosomal_L2_N"/>
    <property type="match status" value="1"/>
</dbReference>
<evidence type="ECO:0000256" key="1">
    <source>
        <dbReference type="ARBA" id="ARBA00005636"/>
    </source>
</evidence>
<dbReference type="SMART" id="SM01383">
    <property type="entry name" value="Ribosomal_L2"/>
    <property type="match status" value="1"/>
</dbReference>
<dbReference type="Gene3D" id="2.40.50.140">
    <property type="entry name" value="Nucleic acid-binding proteins"/>
    <property type="match status" value="1"/>
</dbReference>
<dbReference type="NCBIfam" id="TIGR01171">
    <property type="entry name" value="rplB_bact"/>
    <property type="match status" value="1"/>
</dbReference>
<evidence type="ECO:0000259" key="6">
    <source>
        <dbReference type="SMART" id="SM01383"/>
    </source>
</evidence>
<keyword evidence="2 7" id="KW-0689">Ribosomal protein</keyword>
<evidence type="ECO:0000256" key="3">
    <source>
        <dbReference type="ARBA" id="ARBA00023274"/>
    </source>
</evidence>
<dbReference type="PROSITE" id="PS00467">
    <property type="entry name" value="RIBOSOMAL_L2"/>
    <property type="match status" value="1"/>
</dbReference>
<dbReference type="EMBL" id="KV454541">
    <property type="protein sequence ID" value="ODV67219.1"/>
    <property type="molecule type" value="Genomic_DNA"/>
</dbReference>